<name>A0A6A4PJW1_LUPAL</name>
<protein>
    <submittedName>
        <fullName evidence="1">Uncharacterized protein</fullName>
    </submittedName>
</protein>
<keyword evidence="2" id="KW-1185">Reference proteome</keyword>
<accession>A0A6A4PJW1</accession>
<proteinExistence type="predicted"/>
<dbReference type="EMBL" id="WOCE01000013">
    <property type="protein sequence ID" value="KAE9601762.1"/>
    <property type="molecule type" value="Genomic_DNA"/>
</dbReference>
<reference evidence="2" key="1">
    <citation type="journal article" date="2020" name="Nat. Commun.">
        <title>Genome sequence of the cluster root forming white lupin.</title>
        <authorList>
            <person name="Hufnagel B."/>
            <person name="Marques A."/>
            <person name="Soriano A."/>
            <person name="Marques L."/>
            <person name="Divol F."/>
            <person name="Doumas P."/>
            <person name="Sallet E."/>
            <person name="Mancinotti D."/>
            <person name="Carrere S."/>
            <person name="Marande W."/>
            <person name="Arribat S."/>
            <person name="Keller J."/>
            <person name="Huneau C."/>
            <person name="Blein T."/>
            <person name="Aime D."/>
            <person name="Laguerre M."/>
            <person name="Taylor J."/>
            <person name="Schubert V."/>
            <person name="Nelson M."/>
            <person name="Geu-Flores F."/>
            <person name="Crespi M."/>
            <person name="Gallardo-Guerrero K."/>
            <person name="Delaux P.-M."/>
            <person name="Salse J."/>
            <person name="Berges H."/>
            <person name="Guyot R."/>
            <person name="Gouzy J."/>
            <person name="Peret B."/>
        </authorList>
    </citation>
    <scope>NUCLEOTIDE SEQUENCE [LARGE SCALE GENOMIC DNA]</scope>
    <source>
        <strain evidence="2">cv. Amiga</strain>
    </source>
</reference>
<comment type="caution">
    <text evidence="1">The sequence shown here is derived from an EMBL/GenBank/DDBJ whole genome shotgun (WGS) entry which is preliminary data.</text>
</comment>
<evidence type="ECO:0000313" key="2">
    <source>
        <dbReference type="Proteomes" id="UP000447434"/>
    </source>
</evidence>
<evidence type="ECO:0000313" key="1">
    <source>
        <dbReference type="EMBL" id="KAE9601762.1"/>
    </source>
</evidence>
<gene>
    <name evidence="1" type="ORF">Lalb_Chr13g0301251</name>
</gene>
<dbReference type="Proteomes" id="UP000447434">
    <property type="component" value="Chromosome 13"/>
</dbReference>
<sequence>MIALFEDFLETRNQYYWSWIWKLPVQQKLRFFVWLCWYKKTANFEQVFWPTHCHVSHSLGASVVHLTSIFYVFSFV</sequence>
<dbReference type="AlphaFoldDB" id="A0A6A4PJW1"/>
<organism evidence="1 2">
    <name type="scientific">Lupinus albus</name>
    <name type="common">White lupine</name>
    <name type="synonym">Lupinus termis</name>
    <dbReference type="NCBI Taxonomy" id="3870"/>
    <lineage>
        <taxon>Eukaryota</taxon>
        <taxon>Viridiplantae</taxon>
        <taxon>Streptophyta</taxon>
        <taxon>Embryophyta</taxon>
        <taxon>Tracheophyta</taxon>
        <taxon>Spermatophyta</taxon>
        <taxon>Magnoliopsida</taxon>
        <taxon>eudicotyledons</taxon>
        <taxon>Gunneridae</taxon>
        <taxon>Pentapetalae</taxon>
        <taxon>rosids</taxon>
        <taxon>fabids</taxon>
        <taxon>Fabales</taxon>
        <taxon>Fabaceae</taxon>
        <taxon>Papilionoideae</taxon>
        <taxon>50 kb inversion clade</taxon>
        <taxon>genistoids sensu lato</taxon>
        <taxon>core genistoids</taxon>
        <taxon>Genisteae</taxon>
        <taxon>Lupinus</taxon>
    </lineage>
</organism>